<comment type="caution">
    <text evidence="3">The sequence shown here is derived from an EMBL/GenBank/DDBJ whole genome shotgun (WGS) entry which is preliminary data.</text>
</comment>
<evidence type="ECO:0000313" key="4">
    <source>
        <dbReference type="Proteomes" id="UP000053317"/>
    </source>
</evidence>
<dbReference type="PANTHER" id="PTHR11223:SF3">
    <property type="entry name" value="EXPORTIN-5"/>
    <property type="match status" value="1"/>
</dbReference>
<proteinExistence type="predicted"/>
<accession>A0A0G2GT09</accession>
<feature type="region of interest" description="Disordered" evidence="1">
    <location>
        <begin position="601"/>
        <end position="634"/>
    </location>
</feature>
<organism evidence="3 4">
    <name type="scientific">Phaeomoniella chlamydospora</name>
    <name type="common">Phaeoacremonium chlamydosporum</name>
    <dbReference type="NCBI Taxonomy" id="158046"/>
    <lineage>
        <taxon>Eukaryota</taxon>
        <taxon>Fungi</taxon>
        <taxon>Dikarya</taxon>
        <taxon>Ascomycota</taxon>
        <taxon>Pezizomycotina</taxon>
        <taxon>Eurotiomycetes</taxon>
        <taxon>Chaetothyriomycetidae</taxon>
        <taxon>Phaeomoniellales</taxon>
        <taxon>Phaeomoniellaceae</taxon>
        <taxon>Phaeomoniella</taxon>
    </lineage>
</organism>
<name>A0A0G2GT09_PHACM</name>
<dbReference type="GO" id="GO:0006405">
    <property type="term" value="P:RNA export from nucleus"/>
    <property type="evidence" value="ECO:0007669"/>
    <property type="project" value="TreeGrafter"/>
</dbReference>
<dbReference type="InterPro" id="IPR011989">
    <property type="entry name" value="ARM-like"/>
</dbReference>
<gene>
    <name evidence="3" type="ORF">UCRPC4_g04337</name>
</gene>
<dbReference type="GO" id="GO:0005634">
    <property type="term" value="C:nucleus"/>
    <property type="evidence" value="ECO:0007669"/>
    <property type="project" value="TreeGrafter"/>
</dbReference>
<feature type="domain" description="Exportin-5 C-terminal" evidence="2">
    <location>
        <begin position="2"/>
        <end position="805"/>
    </location>
</feature>
<evidence type="ECO:0000313" key="3">
    <source>
        <dbReference type="EMBL" id="KKY19910.1"/>
    </source>
</evidence>
<dbReference type="InterPro" id="IPR045065">
    <property type="entry name" value="XPO1/5"/>
</dbReference>
<dbReference type="Gene3D" id="1.25.10.10">
    <property type="entry name" value="Leucine-rich Repeat Variant"/>
    <property type="match status" value="1"/>
</dbReference>
<dbReference type="AlphaFoldDB" id="A0A0G2GT09"/>
<dbReference type="Pfam" id="PF19273">
    <property type="entry name" value="Exportin-5"/>
    <property type="match status" value="1"/>
</dbReference>
<evidence type="ECO:0000259" key="2">
    <source>
        <dbReference type="Pfam" id="PF19273"/>
    </source>
</evidence>
<reference evidence="3 4" key="2">
    <citation type="submission" date="2015-05" db="EMBL/GenBank/DDBJ databases">
        <authorList>
            <person name="Morales-Cruz A."/>
            <person name="Amrine K.C."/>
            <person name="Cantu D."/>
        </authorList>
    </citation>
    <scope>NUCLEOTIDE SEQUENCE [LARGE SCALE GENOMIC DNA]</scope>
    <source>
        <strain evidence="3">UCRPC4</strain>
    </source>
</reference>
<dbReference type="GO" id="GO:0005049">
    <property type="term" value="F:nuclear export signal receptor activity"/>
    <property type="evidence" value="ECO:0007669"/>
    <property type="project" value="InterPro"/>
</dbReference>
<reference evidence="3 4" key="1">
    <citation type="submission" date="2015-05" db="EMBL/GenBank/DDBJ databases">
        <title>Distinctive expansion of gene families associated with plant cell wall degradation and secondary metabolism in the genomes of grapevine trunk pathogens.</title>
        <authorList>
            <person name="Lawrence D.P."/>
            <person name="Travadon R."/>
            <person name="Rolshausen P.E."/>
            <person name="Baumgartner K."/>
        </authorList>
    </citation>
    <scope>NUCLEOTIDE SEQUENCE [LARGE SCALE GENOMIC DNA]</scope>
    <source>
        <strain evidence="3">UCRPC4</strain>
    </source>
</reference>
<dbReference type="Proteomes" id="UP000053317">
    <property type="component" value="Unassembled WGS sequence"/>
</dbReference>
<evidence type="ECO:0000256" key="1">
    <source>
        <dbReference type="SAM" id="MobiDB-lite"/>
    </source>
</evidence>
<dbReference type="SUPFAM" id="SSF48371">
    <property type="entry name" value="ARM repeat"/>
    <property type="match status" value="1"/>
</dbReference>
<dbReference type="PANTHER" id="PTHR11223">
    <property type="entry name" value="EXPORTIN 1/5"/>
    <property type="match status" value="1"/>
</dbReference>
<dbReference type="EMBL" id="LCWF01000104">
    <property type="protein sequence ID" value="KKY19910.1"/>
    <property type="molecule type" value="Genomic_DNA"/>
</dbReference>
<keyword evidence="4" id="KW-1185">Reference proteome</keyword>
<dbReference type="InterPro" id="IPR045478">
    <property type="entry name" value="Exportin-5_C"/>
</dbReference>
<feature type="compositionally biased region" description="Basic residues" evidence="1">
    <location>
        <begin position="612"/>
        <end position="622"/>
    </location>
</feature>
<dbReference type="GO" id="GO:0005737">
    <property type="term" value="C:cytoplasm"/>
    <property type="evidence" value="ECO:0007669"/>
    <property type="project" value="TreeGrafter"/>
</dbReference>
<protein>
    <submittedName>
        <fullName evidence="3">Putative nuclear import and export protein</fullName>
    </submittedName>
</protein>
<dbReference type="GO" id="GO:0003723">
    <property type="term" value="F:RNA binding"/>
    <property type="evidence" value="ECO:0007669"/>
    <property type="project" value="TreeGrafter"/>
</dbReference>
<sequence>MEHLLGTACQRIIRYEALPEDTEEASILFLNEDISTVPERHAFLGNYRRFCHNVVEIIAQRRPLEALQYIVSQAETEVSRFASRDETFEPSTYRRDTLTILYVDAHFTVVEAAVRGFSKWVSVNGKHPQEDDQKRVTIEILLEEWTTSLLSRTFHNPMMKQRVIKLAIELSTRGLERNQSFALRVLEHILVSQPSDRPEYPAYSEAVKELHVFAANELRKLGQKNADYFSTFYDQLEAKVNDILSSTALDEKPQSELTGLLFIVMQRASNVDPELRWKKLVSFIDPLMQSWQDPDLTTSLSSFEGFCNLLEIDKVAAYMQTREATRIEDWSSTPLDEEGTYLQASMTDRFQRAVPLRISKTMLAVATENLKIGSEPYQLACELWRERIPIMLPNILSLVKHAHTFHAHSTWSTHPVELQQVFRRILTDRFWQAGISVGTKDQFYAKITSTKATLEGFASSVRGKLRAIRETCYSLLFCMSRLGDFFYGYEQLAQPLADALFGTAGSLSSHQFSVLLNMSRYLIDDCPIRYRETFLPPLLTTLFTQLDQNITAEWERILNKRSKNAAEDDLTEEMKEESVLRQFTYNAIMLVTSILDPNRDANEKNYTSGHHSVSHHQRRKSSISRSEQNNDGAGKGSTLLRTFVLSHASILEPILLFSTHALRIQDARSASIITRVIRSIVPNFSQPDFISGISPEVALVIREFIGDTVLRETITSLHDPYFVDLQKDLAQLIATIWTCYGIPYDSGEQALSQTPQAVISSLPGMTEERVQRATHRLAHTGSMRQQRACILELLESLRGVSINEMGKINPTRGSTKTIVQKRYTTNDNEGVGGMDGVDQQVEPVNVDDGPDLEGIAEIFG</sequence>
<dbReference type="GO" id="GO:0006611">
    <property type="term" value="P:protein export from nucleus"/>
    <property type="evidence" value="ECO:0007669"/>
    <property type="project" value="InterPro"/>
</dbReference>
<dbReference type="GO" id="GO:0042565">
    <property type="term" value="C:RNA nuclear export complex"/>
    <property type="evidence" value="ECO:0007669"/>
    <property type="project" value="TreeGrafter"/>
</dbReference>
<dbReference type="InterPro" id="IPR016024">
    <property type="entry name" value="ARM-type_fold"/>
</dbReference>
<dbReference type="OrthoDB" id="2215036at2759"/>